<keyword evidence="6" id="KW-1185">Reference proteome</keyword>
<dbReference type="CTD" id="31703"/>
<dbReference type="PANTHER" id="PTHR43899:SF13">
    <property type="entry name" value="RH59310P"/>
    <property type="match status" value="1"/>
</dbReference>
<evidence type="ECO:0000256" key="1">
    <source>
        <dbReference type="ARBA" id="ARBA00006484"/>
    </source>
</evidence>
<dbReference type="PRINTS" id="PR00081">
    <property type="entry name" value="GDHRDH"/>
</dbReference>
<evidence type="ECO:0000256" key="2">
    <source>
        <dbReference type="ARBA" id="ARBA00022857"/>
    </source>
</evidence>
<dbReference type="GO" id="GO:0005783">
    <property type="term" value="C:endoplasmic reticulum"/>
    <property type="evidence" value="ECO:0007669"/>
    <property type="project" value="TreeGrafter"/>
</dbReference>
<name>A0A8I6RLC1_CIMLE</name>
<keyword evidence="2" id="KW-0521">NADP</keyword>
<dbReference type="SUPFAM" id="SSF51735">
    <property type="entry name" value="NAD(P)-binding Rossmann-fold domains"/>
    <property type="match status" value="1"/>
</dbReference>
<dbReference type="GeneID" id="106665401"/>
<dbReference type="OMA" id="HAVINQM"/>
<dbReference type="InterPro" id="IPR002347">
    <property type="entry name" value="SDR_fam"/>
</dbReference>
<dbReference type="GO" id="GO:0016491">
    <property type="term" value="F:oxidoreductase activity"/>
    <property type="evidence" value="ECO:0007669"/>
    <property type="project" value="UniProtKB-KW"/>
</dbReference>
<dbReference type="EnsemblMetazoa" id="XM_014391813.2">
    <property type="protein sequence ID" value="XP_014247299.1"/>
    <property type="gene ID" value="LOC106665401"/>
</dbReference>
<dbReference type="AlphaFoldDB" id="A0A8I6RLC1"/>
<evidence type="ECO:0000313" key="6">
    <source>
        <dbReference type="Proteomes" id="UP000494040"/>
    </source>
</evidence>
<dbReference type="PIRSF" id="PIRSF000126">
    <property type="entry name" value="11-beta-HSD1"/>
    <property type="match status" value="1"/>
</dbReference>
<dbReference type="Gene3D" id="3.40.50.720">
    <property type="entry name" value="NAD(P)-binding Rossmann-like Domain"/>
    <property type="match status" value="1"/>
</dbReference>
<keyword evidence="3" id="KW-0560">Oxidoreductase</keyword>
<comment type="similarity">
    <text evidence="1 4">Belongs to the short-chain dehydrogenases/reductases (SDR) family.</text>
</comment>
<dbReference type="PANTHER" id="PTHR43899">
    <property type="entry name" value="RH59310P"/>
    <property type="match status" value="1"/>
</dbReference>
<evidence type="ECO:0000256" key="4">
    <source>
        <dbReference type="RuleBase" id="RU000363"/>
    </source>
</evidence>
<organism evidence="5 6">
    <name type="scientific">Cimex lectularius</name>
    <name type="common">Bed bug</name>
    <name type="synonym">Acanthia lectularia</name>
    <dbReference type="NCBI Taxonomy" id="79782"/>
    <lineage>
        <taxon>Eukaryota</taxon>
        <taxon>Metazoa</taxon>
        <taxon>Ecdysozoa</taxon>
        <taxon>Arthropoda</taxon>
        <taxon>Hexapoda</taxon>
        <taxon>Insecta</taxon>
        <taxon>Pterygota</taxon>
        <taxon>Neoptera</taxon>
        <taxon>Paraneoptera</taxon>
        <taxon>Hemiptera</taxon>
        <taxon>Heteroptera</taxon>
        <taxon>Panheteroptera</taxon>
        <taxon>Cimicomorpha</taxon>
        <taxon>Cimicidae</taxon>
        <taxon>Cimex</taxon>
    </lineage>
</organism>
<dbReference type="Proteomes" id="UP000494040">
    <property type="component" value="Unassembled WGS sequence"/>
</dbReference>
<dbReference type="Pfam" id="PF00106">
    <property type="entry name" value="adh_short"/>
    <property type="match status" value="1"/>
</dbReference>
<dbReference type="FunFam" id="3.40.50.720:FF:000137">
    <property type="entry name" value="Hydroxysteroid (17-beta) dehydrogenase 3"/>
    <property type="match status" value="1"/>
</dbReference>
<dbReference type="InterPro" id="IPR051019">
    <property type="entry name" value="VLCFA-Steroid_DH"/>
</dbReference>
<accession>A0A8I6RLC1</accession>
<reference evidence="5" key="1">
    <citation type="submission" date="2022-01" db="UniProtKB">
        <authorList>
            <consortium name="EnsemblMetazoa"/>
        </authorList>
    </citation>
    <scope>IDENTIFICATION</scope>
</reference>
<proteinExistence type="inferred from homology"/>
<sequence>MFTFLEKVGILFLIVIALKLLKHLSVFLYHTLAPFLNFTADFKSMGTWAVVTGGTDGLGKAFAEQLAKKGIHIVLISRTKSKLEAVASEIESKYNVMTRIIEADFTEGENVYQHIEQELFGLEIGVLVNNVGISYPYPDYFLELEKKEKIYNDILQCNIASMLIMCQIVMPGMVERKKGIIINVSSTAANIPSPFLSVYAASKIFVTKFSQDLASEYRKKGVVIQCLTPGYVATKMSKIKKPTWMAPTPTVYTQKALKTVGIESCTTGYFPHALLLQCIKTMKYLSPALAEWLIIKTMLNIRRRALKKCPPTILPN</sequence>
<evidence type="ECO:0000313" key="5">
    <source>
        <dbReference type="EnsemblMetazoa" id="XP_014247299.1"/>
    </source>
</evidence>
<dbReference type="PRINTS" id="PR00080">
    <property type="entry name" value="SDRFAMILY"/>
</dbReference>
<dbReference type="RefSeq" id="XP_014247299.1">
    <property type="nucleotide sequence ID" value="XM_014391813.2"/>
</dbReference>
<evidence type="ECO:0000256" key="3">
    <source>
        <dbReference type="ARBA" id="ARBA00023002"/>
    </source>
</evidence>
<dbReference type="InterPro" id="IPR036291">
    <property type="entry name" value="NAD(P)-bd_dom_sf"/>
</dbReference>
<dbReference type="CDD" id="cd05356">
    <property type="entry name" value="17beta-HSD1_like_SDR_c"/>
    <property type="match status" value="1"/>
</dbReference>
<protein>
    <submittedName>
        <fullName evidence="5">Uncharacterized protein</fullName>
    </submittedName>
</protein>
<dbReference type="OrthoDB" id="5545019at2759"/>
<dbReference type="KEGG" id="clec:106665401"/>